<feature type="transmembrane region" description="Helical" evidence="2">
    <location>
        <begin position="236"/>
        <end position="254"/>
    </location>
</feature>
<dbReference type="PATRIC" id="fig|1184267.3.peg.2283"/>
<feature type="transmembrane region" description="Helical" evidence="2">
    <location>
        <begin position="14"/>
        <end position="34"/>
    </location>
</feature>
<organism evidence="3 4">
    <name type="scientific">Pseudobdellovibrio exovorus JSS</name>
    <dbReference type="NCBI Taxonomy" id="1184267"/>
    <lineage>
        <taxon>Bacteria</taxon>
        <taxon>Pseudomonadati</taxon>
        <taxon>Bdellovibrionota</taxon>
        <taxon>Bdellovibrionia</taxon>
        <taxon>Bdellovibrionales</taxon>
        <taxon>Pseudobdellovibrionaceae</taxon>
        <taxon>Pseudobdellovibrio</taxon>
    </lineage>
</organism>
<keyword evidence="2" id="KW-0472">Membrane</keyword>
<feature type="coiled-coil region" evidence="1">
    <location>
        <begin position="123"/>
        <end position="150"/>
    </location>
</feature>
<evidence type="ECO:0000256" key="2">
    <source>
        <dbReference type="SAM" id="Phobius"/>
    </source>
</evidence>
<protein>
    <recommendedName>
        <fullName evidence="5">Serine endopeptidase</fullName>
    </recommendedName>
</protein>
<proteinExistence type="predicted"/>
<reference evidence="3 4" key="1">
    <citation type="journal article" date="2013" name="ISME J.">
        <title>By their genes ye shall know them: genomic signatures of predatory bacteria.</title>
        <authorList>
            <person name="Pasternak Z."/>
            <person name="Pietrokovski S."/>
            <person name="Rotem O."/>
            <person name="Gophna U."/>
            <person name="Lurie-Weinberger M.N."/>
            <person name="Jurkevitch E."/>
        </authorList>
    </citation>
    <scope>NUCLEOTIDE SEQUENCE [LARGE SCALE GENOMIC DNA]</scope>
    <source>
        <strain evidence="3 4">JSS</strain>
    </source>
</reference>
<accession>M4VTG2</accession>
<dbReference type="KEGG" id="bex:A11Q_2253"/>
<keyword evidence="1" id="KW-0175">Coiled coil</keyword>
<gene>
    <name evidence="3" type="ORF">A11Q_2253</name>
</gene>
<feature type="transmembrane region" description="Helical" evidence="2">
    <location>
        <begin position="181"/>
        <end position="200"/>
    </location>
</feature>
<dbReference type="AlphaFoldDB" id="M4VTG2"/>
<evidence type="ECO:0000256" key="1">
    <source>
        <dbReference type="SAM" id="Coils"/>
    </source>
</evidence>
<dbReference type="Proteomes" id="UP000012040">
    <property type="component" value="Chromosome"/>
</dbReference>
<evidence type="ECO:0008006" key="5">
    <source>
        <dbReference type="Google" id="ProtNLM"/>
    </source>
</evidence>
<dbReference type="RefSeq" id="WP_015470959.1">
    <property type="nucleotide sequence ID" value="NC_020813.1"/>
</dbReference>
<dbReference type="eggNOG" id="COG3064">
    <property type="taxonomic scope" value="Bacteria"/>
</dbReference>
<keyword evidence="4" id="KW-1185">Reference proteome</keyword>
<feature type="transmembrane region" description="Helical" evidence="2">
    <location>
        <begin position="207"/>
        <end position="230"/>
    </location>
</feature>
<evidence type="ECO:0000313" key="4">
    <source>
        <dbReference type="Proteomes" id="UP000012040"/>
    </source>
</evidence>
<dbReference type="OrthoDB" id="7255862at2"/>
<dbReference type="STRING" id="1184267.A11Q_2253"/>
<keyword evidence="2" id="KW-1133">Transmembrane helix</keyword>
<evidence type="ECO:0000313" key="3">
    <source>
        <dbReference type="EMBL" id="AGH96469.1"/>
    </source>
</evidence>
<dbReference type="EMBL" id="CP003537">
    <property type="protein sequence ID" value="AGH96469.1"/>
    <property type="molecule type" value="Genomic_DNA"/>
</dbReference>
<sequence length="342" mass="39789">MSSSRRTEKWLNRGLWLISVIFASFLIGLGGLVVHDLPKTQKTSELKDFVEPLRHESLLNQVKARDYEIRQVEKELADANVIIQQQERAYANSKEVFNNWLATRYTTKDLTQNEEVLAKTRELEQQQLSIRKQSEKIDALQEKQTELYQLRTKEQDQLSDFQSEGYKLMHKAERTQEIQVFLLRLALTLPLLLIGAWLFARKRHSTYWPFVWGFIFFALFAFFVELVPYLPSYGGYVRYIVGIVVTFFIGHYSIKALQKYLENQKKAESMPSTELKEKLNYDLAHQRLARSICPGCERPIDLKDPARNFCVHCGTCVYNNCTQCQTRKNAFAKHCHSCGATA</sequence>
<keyword evidence="2" id="KW-0812">Transmembrane</keyword>
<name>M4VTG2_9BACT</name>
<dbReference type="HOGENOM" id="CLU_777730_0_0_7"/>